<proteinExistence type="predicted"/>
<protein>
    <submittedName>
        <fullName evidence="1">Uncharacterized protein</fullName>
    </submittedName>
</protein>
<dbReference type="Proteomes" id="UP000724874">
    <property type="component" value="Unassembled WGS sequence"/>
</dbReference>
<dbReference type="EMBL" id="JADNYJ010000223">
    <property type="protein sequence ID" value="KAF8874045.1"/>
    <property type="molecule type" value="Genomic_DNA"/>
</dbReference>
<sequence>MISKSSLQLENIPKRRTKDQRFPGCENGEEALLLQAMRMIPNLDEQVAMYKKCACSINEILFWMSEEDKLFQGRICSVVLVKHIKSTIFQLGSQLQNCQDVRYTGNTSIEYGQNITWHAHFMNRQGFLEDDIEYLESHLTLAKVARLPRKACNQGRQKISEYQIHGRMGATQGLGQ</sequence>
<name>A0A9P5NB15_GYMJU</name>
<gene>
    <name evidence="1" type="ORF">CPB84DRAFT_1753084</name>
</gene>
<evidence type="ECO:0000313" key="1">
    <source>
        <dbReference type="EMBL" id="KAF8874045.1"/>
    </source>
</evidence>
<accession>A0A9P5NB15</accession>
<organism evidence="1 2">
    <name type="scientific">Gymnopilus junonius</name>
    <name type="common">Spectacular rustgill mushroom</name>
    <name type="synonym">Gymnopilus spectabilis subsp. junonius</name>
    <dbReference type="NCBI Taxonomy" id="109634"/>
    <lineage>
        <taxon>Eukaryota</taxon>
        <taxon>Fungi</taxon>
        <taxon>Dikarya</taxon>
        <taxon>Basidiomycota</taxon>
        <taxon>Agaricomycotina</taxon>
        <taxon>Agaricomycetes</taxon>
        <taxon>Agaricomycetidae</taxon>
        <taxon>Agaricales</taxon>
        <taxon>Agaricineae</taxon>
        <taxon>Hymenogastraceae</taxon>
        <taxon>Gymnopilus</taxon>
    </lineage>
</organism>
<evidence type="ECO:0000313" key="2">
    <source>
        <dbReference type="Proteomes" id="UP000724874"/>
    </source>
</evidence>
<dbReference type="AlphaFoldDB" id="A0A9P5NB15"/>
<reference evidence="1" key="1">
    <citation type="submission" date="2020-11" db="EMBL/GenBank/DDBJ databases">
        <authorList>
            <consortium name="DOE Joint Genome Institute"/>
            <person name="Ahrendt S."/>
            <person name="Riley R."/>
            <person name="Andreopoulos W."/>
            <person name="LaButti K."/>
            <person name="Pangilinan J."/>
            <person name="Ruiz-duenas F.J."/>
            <person name="Barrasa J.M."/>
            <person name="Sanchez-Garcia M."/>
            <person name="Camarero S."/>
            <person name="Miyauchi S."/>
            <person name="Serrano A."/>
            <person name="Linde D."/>
            <person name="Babiker R."/>
            <person name="Drula E."/>
            <person name="Ayuso-Fernandez I."/>
            <person name="Pacheco R."/>
            <person name="Padilla G."/>
            <person name="Ferreira P."/>
            <person name="Barriuso J."/>
            <person name="Kellner H."/>
            <person name="Castanera R."/>
            <person name="Alfaro M."/>
            <person name="Ramirez L."/>
            <person name="Pisabarro A.G."/>
            <person name="Kuo A."/>
            <person name="Tritt A."/>
            <person name="Lipzen A."/>
            <person name="He G."/>
            <person name="Yan M."/>
            <person name="Ng V."/>
            <person name="Cullen D."/>
            <person name="Martin F."/>
            <person name="Rosso M.-N."/>
            <person name="Henrissat B."/>
            <person name="Hibbett D."/>
            <person name="Martinez A.T."/>
            <person name="Grigoriev I.V."/>
        </authorList>
    </citation>
    <scope>NUCLEOTIDE SEQUENCE</scope>
    <source>
        <strain evidence="1">AH 44721</strain>
    </source>
</reference>
<comment type="caution">
    <text evidence="1">The sequence shown here is derived from an EMBL/GenBank/DDBJ whole genome shotgun (WGS) entry which is preliminary data.</text>
</comment>
<keyword evidence="2" id="KW-1185">Reference proteome</keyword>